<evidence type="ECO:0008006" key="3">
    <source>
        <dbReference type="Google" id="ProtNLM"/>
    </source>
</evidence>
<accession>A0A1E3X2M4</accession>
<name>A0A1E3X2M4_9BACT</name>
<dbReference type="EMBL" id="MAYW01000350">
    <property type="protein sequence ID" value="ODS29865.1"/>
    <property type="molecule type" value="Genomic_DNA"/>
</dbReference>
<protein>
    <recommendedName>
        <fullName evidence="3">Nucleotidyl transferase AbiEii/AbiGii toxin family protein</fullName>
    </recommendedName>
</protein>
<organism evidence="1 2">
    <name type="scientific">Candidatus Scalindua rubra</name>
    <dbReference type="NCBI Taxonomy" id="1872076"/>
    <lineage>
        <taxon>Bacteria</taxon>
        <taxon>Pseudomonadati</taxon>
        <taxon>Planctomycetota</taxon>
        <taxon>Candidatus Brocadiia</taxon>
        <taxon>Candidatus Brocadiales</taxon>
        <taxon>Candidatus Scalinduaceae</taxon>
        <taxon>Candidatus Scalindua</taxon>
    </lineage>
</organism>
<reference evidence="1 2" key="1">
    <citation type="submission" date="2016-07" db="EMBL/GenBank/DDBJ databases">
        <title>Draft genome of Scalindua rubra, obtained from a brine-seawater interface in the Red Sea, sheds light on salt adaptation in anammox bacteria.</title>
        <authorList>
            <person name="Speth D.R."/>
            <person name="Lagkouvardos I."/>
            <person name="Wang Y."/>
            <person name="Qian P.-Y."/>
            <person name="Dutilh B.E."/>
            <person name="Jetten M.S."/>
        </authorList>
    </citation>
    <scope>NUCLEOTIDE SEQUENCE [LARGE SCALE GENOMIC DNA]</scope>
    <source>
        <strain evidence="1">BSI-1</strain>
    </source>
</reference>
<evidence type="ECO:0000313" key="2">
    <source>
        <dbReference type="Proteomes" id="UP000094056"/>
    </source>
</evidence>
<dbReference type="Pfam" id="PF08843">
    <property type="entry name" value="AbiEii"/>
    <property type="match status" value="1"/>
</dbReference>
<comment type="caution">
    <text evidence="1">The sequence shown here is derived from an EMBL/GenBank/DDBJ whole genome shotgun (WGS) entry which is preliminary data.</text>
</comment>
<dbReference type="AlphaFoldDB" id="A0A1E3X2M4"/>
<dbReference type="Proteomes" id="UP000094056">
    <property type="component" value="Unassembled WGS sequence"/>
</dbReference>
<evidence type="ECO:0000313" key="1">
    <source>
        <dbReference type="EMBL" id="ODS29865.1"/>
    </source>
</evidence>
<gene>
    <name evidence="1" type="ORF">SCARUB_05030</name>
</gene>
<sequence length="317" mass="37093">MLNLTPQQLIQFTQERGFLRNEFEKAMRLICVLKEITRHLLLQRCFVLKGGTALNLFVYDLPRLSVDVDLNYIKAVDKAQMKNDREEIAQIIPSLFTPYYDVKPSKEEYALLQYEFRYKTLSGGSDKLKMDINFLHRLPVIPTVQSTFDKFGQSVTFSLMGQEELLAGKVVALLSRYTPRDLYDIYQTSLSKPRFNSRLFRSLIFYYGLISHKPIAELFHLTFEQISEYDIRRHLHPMLVRGQFPERDMMVKKAQEFITPFLSCSEDEASAIDSFESRGDLDGETLFPQDELRKRILESPALAWRCEQIMRKIEMAV</sequence>
<dbReference type="InterPro" id="IPR014942">
    <property type="entry name" value="AbiEii"/>
</dbReference>
<dbReference type="Gene3D" id="3.10.450.620">
    <property type="entry name" value="JHP933, nucleotidyltransferase-like core domain"/>
    <property type="match status" value="1"/>
</dbReference>
<proteinExistence type="predicted"/>